<dbReference type="Gene3D" id="3.30.565.10">
    <property type="entry name" value="Histidine kinase-like ATPase, C-terminal domain"/>
    <property type="match status" value="1"/>
</dbReference>
<dbReference type="GO" id="GO:0005524">
    <property type="term" value="F:ATP binding"/>
    <property type="evidence" value="ECO:0007669"/>
    <property type="project" value="UniProtKB-KW"/>
</dbReference>
<keyword evidence="4" id="KW-0808">Transferase</keyword>
<dbReference type="InterPro" id="IPR003018">
    <property type="entry name" value="GAF"/>
</dbReference>
<dbReference type="PROSITE" id="PS50109">
    <property type="entry name" value="HIS_KIN"/>
    <property type="match status" value="1"/>
</dbReference>
<keyword evidence="7" id="KW-0067">ATP-binding</keyword>
<dbReference type="InterPro" id="IPR029016">
    <property type="entry name" value="GAF-like_dom_sf"/>
</dbReference>
<keyword evidence="6" id="KW-0418">Kinase</keyword>
<dbReference type="Pfam" id="PF13185">
    <property type="entry name" value="GAF_2"/>
    <property type="match status" value="1"/>
</dbReference>
<dbReference type="SUPFAM" id="SSF55874">
    <property type="entry name" value="ATPase domain of HSP90 chaperone/DNA topoisomerase II/histidine kinase"/>
    <property type="match status" value="1"/>
</dbReference>
<keyword evidence="5" id="KW-0547">Nucleotide-binding</keyword>
<evidence type="ECO:0000256" key="9">
    <source>
        <dbReference type="SAM" id="Coils"/>
    </source>
</evidence>
<keyword evidence="10" id="KW-0812">Transmembrane</keyword>
<evidence type="ECO:0000259" key="11">
    <source>
        <dbReference type="PROSITE" id="PS50109"/>
    </source>
</evidence>
<reference evidence="12" key="1">
    <citation type="journal article" date="2020" name="mSystems">
        <title>Genome- and Community-Level Interaction Insights into Carbon Utilization and Element Cycling Functions of Hydrothermarchaeota in Hydrothermal Sediment.</title>
        <authorList>
            <person name="Zhou Z."/>
            <person name="Liu Y."/>
            <person name="Xu W."/>
            <person name="Pan J."/>
            <person name="Luo Z.H."/>
            <person name="Li M."/>
        </authorList>
    </citation>
    <scope>NUCLEOTIDE SEQUENCE [LARGE SCALE GENOMIC DNA]</scope>
    <source>
        <strain evidence="12">SpSt-897</strain>
    </source>
</reference>
<comment type="catalytic activity">
    <reaction evidence="1">
        <text>ATP + protein L-histidine = ADP + protein N-phospho-L-histidine.</text>
        <dbReference type="EC" id="2.7.13.3"/>
    </reaction>
</comment>
<dbReference type="EMBL" id="DTMF01000084">
    <property type="protein sequence ID" value="HGF33380.1"/>
    <property type="molecule type" value="Genomic_DNA"/>
</dbReference>
<feature type="domain" description="Histidine kinase" evidence="11">
    <location>
        <begin position="485"/>
        <end position="682"/>
    </location>
</feature>
<dbReference type="InterPro" id="IPR005467">
    <property type="entry name" value="His_kinase_dom"/>
</dbReference>
<dbReference type="Gene3D" id="1.20.5.1930">
    <property type="match status" value="1"/>
</dbReference>
<sequence>MDPLNSKGRLAWGLSAIWTLLVAASLLWNCHQARQTALELASTEAQLSHNKDLGYRLWAARHGGVYVPVTPETQPNPYLSHVPERDLQTPSGRRLTLLNPAYMMRQVHELAAKIYGIKGHITSLKPLRPENAPDAWETQALKAFEAGAPEILKVVDSPNGPHLRYMRPLFTEKDCLKCHAAQGYKEGDIRGGISVDVPLQPFLLGFRTQTFTLAAGHGLIWLMGLAGIVLGNRRIQRYLGERQQAEEALRLSNQRLDLLAETASRLLAAESPQQVVDSLCRKVMKYLDCDAFFNFLVVDDQEGLLRLNTFAGIPEEEAQKFELLRYGRTLCGCAAQARAPIVAEDIQNSDDPRTALVKPHGIQAYACHPLMVEGRILGTLSFGSRKKTSFSADELALMKSVSDQVAIAMARKLAEEALKKAYDDLELRIIERTADLQTTVRQLQWEIAERLRMEEALRQSEERLRFLASQLLNAQETERGRLSRELHDDLGQSLLVLRMQLNAILRRHSLDQEPRRHLEEAVNYLLDIIGKVRRLSQDLSPAALERLGLTEALRDLFENFQRYSDKEMTIKAELDEVKDILPEEANIVIYRITQEFLANVHKHSEATQVTAALKVLPEKVTISLEDNGKGFDLEEIKSRPQERRGLGLTSMEERLRMLGSKFSMTSRPGQGTRLYFEINRIL</sequence>
<dbReference type="AlphaFoldDB" id="A0A7C3V6V6"/>
<keyword evidence="10" id="KW-0472">Membrane</keyword>
<evidence type="ECO:0000256" key="4">
    <source>
        <dbReference type="ARBA" id="ARBA00022679"/>
    </source>
</evidence>
<evidence type="ECO:0000313" key="12">
    <source>
        <dbReference type="EMBL" id="HGF33380.1"/>
    </source>
</evidence>
<dbReference type="GO" id="GO:0000155">
    <property type="term" value="F:phosphorelay sensor kinase activity"/>
    <property type="evidence" value="ECO:0007669"/>
    <property type="project" value="InterPro"/>
</dbReference>
<dbReference type="InterPro" id="IPR011712">
    <property type="entry name" value="Sig_transdc_His_kin_sub3_dim/P"/>
</dbReference>
<dbReference type="Gene3D" id="3.30.450.40">
    <property type="match status" value="1"/>
</dbReference>
<organism evidence="12">
    <name type="scientific">Desulfobacca acetoxidans</name>
    <dbReference type="NCBI Taxonomy" id="60893"/>
    <lineage>
        <taxon>Bacteria</taxon>
        <taxon>Pseudomonadati</taxon>
        <taxon>Thermodesulfobacteriota</taxon>
        <taxon>Desulfobaccia</taxon>
        <taxon>Desulfobaccales</taxon>
        <taxon>Desulfobaccaceae</taxon>
        <taxon>Desulfobacca</taxon>
    </lineage>
</organism>
<comment type="caution">
    <text evidence="12">The sequence shown here is derived from an EMBL/GenBank/DDBJ whole genome shotgun (WGS) entry which is preliminary data.</text>
</comment>
<keyword evidence="8" id="KW-0902">Two-component regulatory system</keyword>
<accession>A0A7C3V6V6</accession>
<dbReference type="EC" id="2.7.13.3" evidence="2"/>
<protein>
    <recommendedName>
        <fullName evidence="2">histidine kinase</fullName>
        <ecNumber evidence="2">2.7.13.3</ecNumber>
    </recommendedName>
</protein>
<dbReference type="SMART" id="SM00065">
    <property type="entry name" value="GAF"/>
    <property type="match status" value="1"/>
</dbReference>
<evidence type="ECO:0000256" key="5">
    <source>
        <dbReference type="ARBA" id="ARBA00022741"/>
    </source>
</evidence>
<keyword evidence="10" id="KW-1133">Transmembrane helix</keyword>
<dbReference type="InterPro" id="IPR036890">
    <property type="entry name" value="HATPase_C_sf"/>
</dbReference>
<name>A0A7C3V6V6_9BACT</name>
<evidence type="ECO:0000256" key="6">
    <source>
        <dbReference type="ARBA" id="ARBA00022777"/>
    </source>
</evidence>
<dbReference type="Pfam" id="PF11845">
    <property type="entry name" value="Tll0287-like"/>
    <property type="match status" value="1"/>
</dbReference>
<evidence type="ECO:0000256" key="8">
    <source>
        <dbReference type="ARBA" id="ARBA00023012"/>
    </source>
</evidence>
<evidence type="ECO:0000256" key="1">
    <source>
        <dbReference type="ARBA" id="ARBA00000085"/>
    </source>
</evidence>
<evidence type="ECO:0000256" key="7">
    <source>
        <dbReference type="ARBA" id="ARBA00022840"/>
    </source>
</evidence>
<dbReference type="SMART" id="SM00387">
    <property type="entry name" value="HATPase_c"/>
    <property type="match status" value="1"/>
</dbReference>
<proteinExistence type="predicted"/>
<gene>
    <name evidence="12" type="ORF">ENW96_03185</name>
</gene>
<keyword evidence="9" id="KW-0175">Coiled coil</keyword>
<dbReference type="SUPFAM" id="SSF55781">
    <property type="entry name" value="GAF domain-like"/>
    <property type="match status" value="1"/>
</dbReference>
<evidence type="ECO:0000256" key="3">
    <source>
        <dbReference type="ARBA" id="ARBA00022553"/>
    </source>
</evidence>
<dbReference type="Pfam" id="PF07730">
    <property type="entry name" value="HisKA_3"/>
    <property type="match status" value="1"/>
</dbReference>
<dbReference type="PANTHER" id="PTHR24421:SF10">
    <property type="entry name" value="NITRATE_NITRITE SENSOR PROTEIN NARQ"/>
    <property type="match status" value="1"/>
</dbReference>
<dbReference type="Gene3D" id="3.30.450.290">
    <property type="match status" value="1"/>
</dbReference>
<keyword evidence="3" id="KW-0597">Phosphoprotein</keyword>
<dbReference type="InterPro" id="IPR003594">
    <property type="entry name" value="HATPase_dom"/>
</dbReference>
<feature type="coiled-coil region" evidence="9">
    <location>
        <begin position="235"/>
        <end position="262"/>
    </location>
</feature>
<dbReference type="CDD" id="cd16917">
    <property type="entry name" value="HATPase_UhpB-NarQ-NarX-like"/>
    <property type="match status" value="1"/>
</dbReference>
<feature type="transmembrane region" description="Helical" evidence="10">
    <location>
        <begin position="211"/>
        <end position="232"/>
    </location>
</feature>
<dbReference type="InterPro" id="IPR021796">
    <property type="entry name" value="Tll0287-like_dom"/>
</dbReference>
<evidence type="ECO:0000256" key="2">
    <source>
        <dbReference type="ARBA" id="ARBA00012438"/>
    </source>
</evidence>
<dbReference type="Pfam" id="PF02518">
    <property type="entry name" value="HATPase_c"/>
    <property type="match status" value="1"/>
</dbReference>
<evidence type="ECO:0000256" key="10">
    <source>
        <dbReference type="SAM" id="Phobius"/>
    </source>
</evidence>
<feature type="coiled-coil region" evidence="9">
    <location>
        <begin position="450"/>
        <end position="477"/>
    </location>
</feature>
<dbReference type="PANTHER" id="PTHR24421">
    <property type="entry name" value="NITRATE/NITRITE SENSOR PROTEIN NARX-RELATED"/>
    <property type="match status" value="1"/>
</dbReference>
<dbReference type="GO" id="GO:0046983">
    <property type="term" value="F:protein dimerization activity"/>
    <property type="evidence" value="ECO:0007669"/>
    <property type="project" value="InterPro"/>
</dbReference>
<dbReference type="InterPro" id="IPR050482">
    <property type="entry name" value="Sensor_HK_TwoCompSys"/>
</dbReference>
<dbReference type="GO" id="GO:0016020">
    <property type="term" value="C:membrane"/>
    <property type="evidence" value="ECO:0007669"/>
    <property type="project" value="InterPro"/>
</dbReference>